<dbReference type="Proteomes" id="UP000237968">
    <property type="component" value="Unassembled WGS sequence"/>
</dbReference>
<protein>
    <submittedName>
        <fullName evidence="1">Outer membrane protein A</fullName>
    </submittedName>
</protein>
<reference evidence="1 2" key="1">
    <citation type="submission" date="2018-03" db="EMBL/GenBank/DDBJ databases">
        <title>Draft Genome Sequences of the Obligatory Marine Myxobacteria Enhygromyxa salina SWB005.</title>
        <authorList>
            <person name="Poehlein A."/>
            <person name="Moghaddam J.A."/>
            <person name="Harms H."/>
            <person name="Alanjari M."/>
            <person name="Koenig G.M."/>
            <person name="Daniel R."/>
            <person name="Schaeberle T.F."/>
        </authorList>
    </citation>
    <scope>NUCLEOTIDE SEQUENCE [LARGE SCALE GENOMIC DNA]</scope>
    <source>
        <strain evidence="1 2">SWB005</strain>
    </source>
</reference>
<name>A0A2S9XEY3_9BACT</name>
<gene>
    <name evidence="1" type="ORF">ENSA5_55410</name>
</gene>
<proteinExistence type="predicted"/>
<dbReference type="InterPro" id="IPR036737">
    <property type="entry name" value="OmpA-like_sf"/>
</dbReference>
<dbReference type="SUPFAM" id="SSF103088">
    <property type="entry name" value="OmpA-like"/>
    <property type="match status" value="1"/>
</dbReference>
<keyword evidence="2" id="KW-1185">Reference proteome</keyword>
<sequence>MSVEERTLPDGSVVCRTRAYAKREELPDTPDAASVVIGVSDCQEQAFEPEHSQLKDLTGRYQNDNWAANINQAGNQLCLWLCRLPNLLNERWGTVEEIYGEADNATGTSWGLYDASESLVGELKVLAAGKIEIHGEVGKTRPLVRSSTRATLSQRAIKSIAAVANSITDKRGGQMLDLEHQPYPAAWTHHLKETLLCHEFRAMMQEIVKQKPSGEMDTDLARSIRKLLTYIRDECAILFFGLQDSRTKFADLKGLLMAGWPTRDLFHTVVSLILQKEIKLLIPDGSMRNDTYQGWLERIVAFAKNNCQNLISNELRYCLSRFLGIYPKLHEYKLSIDALGTAYEVDMGKKISKKVGKKATEKFGDEWGRAVEDIVDNLQVHAGVKAFAGPITIESIDPPWSTTRAITLAFAGVGGGSSSTADVLKLQGTGSVRTPTVFGPEDFDGPLTVFRGITAHLDGQEMEMRLLIKGSGANAQVIANIDKLDTDLPGEALAHGWGAIFPTDDAKQVIDPPKMRFEDVTSGYIDKKNFQFHLSSATLRGNGHVALKKWAARELALLEDPKGDLQIMGFADRLGRKWYNDVLSESRAKNVDRALRAALGGRLAALTTVSSYGERYLALLDEHLHFPAPDNVASPEWRRVILLLSQQLALTFIVEENTP</sequence>
<comment type="caution">
    <text evidence="1">The sequence shown here is derived from an EMBL/GenBank/DDBJ whole genome shotgun (WGS) entry which is preliminary data.</text>
</comment>
<dbReference type="RefSeq" id="WP_106394769.1">
    <property type="nucleotide sequence ID" value="NZ_PVNK01000242.1"/>
</dbReference>
<evidence type="ECO:0000313" key="1">
    <source>
        <dbReference type="EMBL" id="PRP91424.1"/>
    </source>
</evidence>
<organism evidence="1 2">
    <name type="scientific">Enhygromyxa salina</name>
    <dbReference type="NCBI Taxonomy" id="215803"/>
    <lineage>
        <taxon>Bacteria</taxon>
        <taxon>Pseudomonadati</taxon>
        <taxon>Myxococcota</taxon>
        <taxon>Polyangia</taxon>
        <taxon>Nannocystales</taxon>
        <taxon>Nannocystaceae</taxon>
        <taxon>Enhygromyxa</taxon>
    </lineage>
</organism>
<accession>A0A2S9XEY3</accession>
<dbReference type="AlphaFoldDB" id="A0A2S9XEY3"/>
<dbReference type="Gene3D" id="3.30.1330.60">
    <property type="entry name" value="OmpA-like domain"/>
    <property type="match status" value="1"/>
</dbReference>
<dbReference type="EMBL" id="PVNK01000242">
    <property type="protein sequence ID" value="PRP91424.1"/>
    <property type="molecule type" value="Genomic_DNA"/>
</dbReference>
<evidence type="ECO:0000313" key="2">
    <source>
        <dbReference type="Proteomes" id="UP000237968"/>
    </source>
</evidence>